<dbReference type="EMBL" id="JAATIQ010000014">
    <property type="protein sequence ID" value="KAF4400884.1"/>
    <property type="molecule type" value="Genomic_DNA"/>
</dbReference>
<name>A0A7J6HA41_CANSA</name>
<dbReference type="Proteomes" id="UP000525078">
    <property type="component" value="Unassembled WGS sequence"/>
</dbReference>
<feature type="compositionally biased region" description="Polar residues" evidence="1">
    <location>
        <begin position="183"/>
        <end position="198"/>
    </location>
</feature>
<feature type="region of interest" description="Disordered" evidence="1">
    <location>
        <begin position="1"/>
        <end position="213"/>
    </location>
</feature>
<feature type="compositionally biased region" description="Basic and acidic residues" evidence="1">
    <location>
        <begin position="141"/>
        <end position="154"/>
    </location>
</feature>
<reference evidence="5 6" key="1">
    <citation type="journal article" date="2020" name="bioRxiv">
        <title>Sequence and annotation of 42 cannabis genomes reveals extensive copy number variation in cannabinoid synthesis and pathogen resistance genes.</title>
        <authorList>
            <person name="Mckernan K.J."/>
            <person name="Helbert Y."/>
            <person name="Kane L.T."/>
            <person name="Ebling H."/>
            <person name="Zhang L."/>
            <person name="Liu B."/>
            <person name="Eaton Z."/>
            <person name="Mclaughlin S."/>
            <person name="Kingan S."/>
            <person name="Baybayan P."/>
            <person name="Concepcion G."/>
            <person name="Jordan M."/>
            <person name="Riva A."/>
            <person name="Barbazuk W."/>
            <person name="Harkins T."/>
        </authorList>
    </citation>
    <scope>NUCLEOTIDE SEQUENCE [LARGE SCALE GENOMIC DNA]</scope>
    <source>
        <strain evidence="5 6">cv. Jamaican Lion 4</strain>
        <strain evidence="4">Father</strain>
        <strain evidence="3">Mother</strain>
        <tissue evidence="3">Leaf</tissue>
    </source>
</reference>
<feature type="compositionally biased region" description="Low complexity" evidence="1">
    <location>
        <begin position="99"/>
        <end position="112"/>
    </location>
</feature>
<dbReference type="InterPro" id="IPR040746">
    <property type="entry name" value="THO1_MOS11_C"/>
</dbReference>
<evidence type="ECO:0000313" key="4">
    <source>
        <dbReference type="EMBL" id="KAF4400884.1"/>
    </source>
</evidence>
<sequence>MATEAEKASDHTPSIEPLTKTADPLPPLQDPKLDDVPEKELDDGSKPYPADSSAAENATAPPFSDIEKKIRRAERFGITVQLSEVERRNSRAERFGTVAGSASPTPSAAAGSEVSKKSEELKRKARAERFGIPSPTVTSDEESKKKVTSDQEAKKKARLARFAPASKTDPIEDDKRKARALRFSTTPSNSVPQVNGKSNIEKSAAIAGEAGGD</sequence>
<accession>A0A7J6HA41</accession>
<feature type="compositionally biased region" description="Basic and acidic residues" evidence="1">
    <location>
        <begin position="1"/>
        <end position="10"/>
    </location>
</feature>
<proteinExistence type="predicted"/>
<evidence type="ECO:0000259" key="2">
    <source>
        <dbReference type="Pfam" id="PF18592"/>
    </source>
</evidence>
<organism evidence="3 5">
    <name type="scientific">Cannabis sativa</name>
    <name type="common">Hemp</name>
    <name type="synonym">Marijuana</name>
    <dbReference type="NCBI Taxonomy" id="3483"/>
    <lineage>
        <taxon>Eukaryota</taxon>
        <taxon>Viridiplantae</taxon>
        <taxon>Streptophyta</taxon>
        <taxon>Embryophyta</taxon>
        <taxon>Tracheophyta</taxon>
        <taxon>Spermatophyta</taxon>
        <taxon>Magnoliopsida</taxon>
        <taxon>eudicotyledons</taxon>
        <taxon>Gunneridae</taxon>
        <taxon>Pentapetalae</taxon>
        <taxon>rosids</taxon>
        <taxon>fabids</taxon>
        <taxon>Rosales</taxon>
        <taxon>Cannabaceae</taxon>
        <taxon>Cannabis</taxon>
    </lineage>
</organism>
<dbReference type="OMA" id="FGISVQM"/>
<dbReference type="PANTHER" id="PTHR47701:SF2">
    <property type="entry name" value="PROTEIN MODIFIER OF SNC1 11"/>
    <property type="match status" value="1"/>
</dbReference>
<evidence type="ECO:0000313" key="3">
    <source>
        <dbReference type="EMBL" id="KAF4391478.1"/>
    </source>
</evidence>
<dbReference type="PANTHER" id="PTHR47701">
    <property type="entry name" value="PROTEIN MODIFIER OF SNC1 11"/>
    <property type="match status" value="1"/>
</dbReference>
<evidence type="ECO:0000313" key="6">
    <source>
        <dbReference type="Proteomes" id="UP000583929"/>
    </source>
</evidence>
<comment type="caution">
    <text evidence="3">The sequence shown here is derived from an EMBL/GenBank/DDBJ whole genome shotgun (WGS) entry which is preliminary data.</text>
</comment>
<dbReference type="Proteomes" id="UP000583929">
    <property type="component" value="Unassembled WGS sequence"/>
</dbReference>
<evidence type="ECO:0000313" key="5">
    <source>
        <dbReference type="Proteomes" id="UP000525078"/>
    </source>
</evidence>
<dbReference type="Pfam" id="PF18592">
    <property type="entry name" value="Tho1_MOS11_C"/>
    <property type="match status" value="1"/>
</dbReference>
<gene>
    <name evidence="3" type="ORF">F8388_008882</name>
    <name evidence="4" type="ORF">G4B88_004427</name>
</gene>
<dbReference type="AlphaFoldDB" id="A0A7J6HA41"/>
<accession>A0A803P546</accession>
<protein>
    <recommendedName>
        <fullName evidence="2">THO1-MOS11 C-terminal domain-containing protein</fullName>
    </recommendedName>
</protein>
<feature type="compositionally biased region" description="Basic and acidic residues" evidence="1">
    <location>
        <begin position="84"/>
        <end position="94"/>
    </location>
</feature>
<dbReference type="GO" id="GO:0016973">
    <property type="term" value="P:poly(A)+ mRNA export from nucleus"/>
    <property type="evidence" value="ECO:0007669"/>
    <property type="project" value="InterPro"/>
</dbReference>
<feature type="domain" description="THO1-MOS11 C-terminal" evidence="2">
    <location>
        <begin position="65"/>
        <end position="96"/>
    </location>
</feature>
<dbReference type="InterPro" id="IPR044209">
    <property type="entry name" value="MOS11"/>
</dbReference>
<keyword evidence="6" id="KW-1185">Reference proteome</keyword>
<feature type="compositionally biased region" description="Basic and acidic residues" evidence="1">
    <location>
        <begin position="31"/>
        <end position="45"/>
    </location>
</feature>
<dbReference type="GO" id="GO:0005634">
    <property type="term" value="C:nucleus"/>
    <property type="evidence" value="ECO:0007669"/>
    <property type="project" value="TreeGrafter"/>
</dbReference>
<dbReference type="OrthoDB" id="1194385at2759"/>
<dbReference type="EMBL" id="JAATIP010000023">
    <property type="protein sequence ID" value="KAF4391478.1"/>
    <property type="molecule type" value="Genomic_DNA"/>
</dbReference>
<evidence type="ECO:0000256" key="1">
    <source>
        <dbReference type="SAM" id="MobiDB-lite"/>
    </source>
</evidence>